<feature type="transmembrane region" description="Helical" evidence="1">
    <location>
        <begin position="123"/>
        <end position="141"/>
    </location>
</feature>
<name>A0A1V4SK55_RUMHU</name>
<dbReference type="OrthoDB" id="158445at2"/>
<comment type="caution">
    <text evidence="2">The sequence shown here is derived from an EMBL/GenBank/DDBJ whole genome shotgun (WGS) entry which is preliminary data.</text>
</comment>
<dbReference type="AlphaFoldDB" id="A0A1V4SK55"/>
<evidence type="ECO:0000256" key="1">
    <source>
        <dbReference type="SAM" id="Phobius"/>
    </source>
</evidence>
<dbReference type="InterPro" id="IPR049500">
    <property type="entry name" value="Peptidase_M50B-like"/>
</dbReference>
<keyword evidence="1" id="KW-0812">Transmembrane</keyword>
<dbReference type="Pfam" id="PF13398">
    <property type="entry name" value="Peptidase_M50B"/>
    <property type="match status" value="1"/>
</dbReference>
<feature type="transmembrane region" description="Helical" evidence="1">
    <location>
        <begin position="100"/>
        <end position="117"/>
    </location>
</feature>
<accession>A0A1V4SK55</accession>
<dbReference type="PANTHER" id="PTHR33979">
    <property type="entry name" value="OS02G0221600 PROTEIN"/>
    <property type="match status" value="1"/>
</dbReference>
<sequence length="237" mass="26834">MKQPWRIFIIFVVLMALWNTIFIKPIKLFTVFLHELGHAFMAAITGSKVTGLSIYFNESGHVTSLPKDWLSSFLIANGGYLGSVLFACCILLLKNTRFKKYIIGVIAIIFLGVTFRFSGILSFTMLYSVVFAIAALIIYMIQNDRLHDWVIEIIGIGSVTYAIYDTFVDTVLLQVNQAFGFIRLDRMPVTDAVLISRLTHTPAVVWGVLWLGISLFAVYVILLRGRKNKSGRYSKKY</sequence>
<dbReference type="STRING" id="48256.CLHUN_19620"/>
<protein>
    <submittedName>
        <fullName evidence="2">Uncharacterized protein</fullName>
    </submittedName>
</protein>
<dbReference type="RefSeq" id="WP_080064395.1">
    <property type="nucleotide sequence ID" value="NZ_MZGX01000011.1"/>
</dbReference>
<keyword evidence="1" id="KW-1133">Transmembrane helix</keyword>
<reference evidence="2 3" key="1">
    <citation type="submission" date="2017-03" db="EMBL/GenBank/DDBJ databases">
        <title>Genome sequence of Clostridium hungatei DSM 14427.</title>
        <authorList>
            <person name="Poehlein A."/>
            <person name="Daniel R."/>
        </authorList>
    </citation>
    <scope>NUCLEOTIDE SEQUENCE [LARGE SCALE GENOMIC DNA]</scope>
    <source>
        <strain evidence="2 3">DSM 14427</strain>
    </source>
</reference>
<evidence type="ECO:0000313" key="2">
    <source>
        <dbReference type="EMBL" id="OPX44163.1"/>
    </source>
</evidence>
<gene>
    <name evidence="2" type="ORF">CLHUN_19620</name>
</gene>
<feature type="transmembrane region" description="Helical" evidence="1">
    <location>
        <begin position="146"/>
        <end position="164"/>
    </location>
</feature>
<keyword evidence="3" id="KW-1185">Reference proteome</keyword>
<feature type="transmembrane region" description="Helical" evidence="1">
    <location>
        <begin position="6"/>
        <end position="24"/>
    </location>
</feature>
<keyword evidence="1" id="KW-0472">Membrane</keyword>
<feature type="transmembrane region" description="Helical" evidence="1">
    <location>
        <begin position="203"/>
        <end position="223"/>
    </location>
</feature>
<feature type="transmembrane region" description="Helical" evidence="1">
    <location>
        <begin position="69"/>
        <end position="93"/>
    </location>
</feature>
<evidence type="ECO:0000313" key="3">
    <source>
        <dbReference type="Proteomes" id="UP000191554"/>
    </source>
</evidence>
<organism evidence="2 3">
    <name type="scientific">Ruminiclostridium hungatei</name>
    <name type="common">Clostridium hungatei</name>
    <dbReference type="NCBI Taxonomy" id="48256"/>
    <lineage>
        <taxon>Bacteria</taxon>
        <taxon>Bacillati</taxon>
        <taxon>Bacillota</taxon>
        <taxon>Clostridia</taxon>
        <taxon>Eubacteriales</taxon>
        <taxon>Oscillospiraceae</taxon>
        <taxon>Ruminiclostridium</taxon>
    </lineage>
</organism>
<proteinExistence type="predicted"/>
<dbReference type="EMBL" id="MZGX01000011">
    <property type="protein sequence ID" value="OPX44163.1"/>
    <property type="molecule type" value="Genomic_DNA"/>
</dbReference>
<dbReference type="Proteomes" id="UP000191554">
    <property type="component" value="Unassembled WGS sequence"/>
</dbReference>
<dbReference type="PANTHER" id="PTHR33979:SF2">
    <property type="entry name" value="PEPTIDASE M50B-LIKE-DOMAIN-CONTAINING PROTEIN"/>
    <property type="match status" value="1"/>
</dbReference>